<reference evidence="2 3" key="1">
    <citation type="submission" date="2010-12" db="EMBL/GenBank/DDBJ databases">
        <authorList>
            <person name="Muzny D."/>
            <person name="Qin X."/>
            <person name="Deng J."/>
            <person name="Jiang H."/>
            <person name="Liu Y."/>
            <person name="Qu J."/>
            <person name="Song X.-Z."/>
            <person name="Zhang L."/>
            <person name="Thornton R."/>
            <person name="Coyle M."/>
            <person name="Francisco L."/>
            <person name="Jackson L."/>
            <person name="Javaid M."/>
            <person name="Korchina V."/>
            <person name="Kovar C."/>
            <person name="Mata R."/>
            <person name="Mathew T."/>
            <person name="Ngo R."/>
            <person name="Nguyen L."/>
            <person name="Nguyen N."/>
            <person name="Okwuonu G."/>
            <person name="Ongeri F."/>
            <person name="Pham C."/>
            <person name="Simmons D."/>
            <person name="Wilczek-Boney K."/>
            <person name="Hale W."/>
            <person name="Jakkamsetti A."/>
            <person name="Pham P."/>
            <person name="Ruth R."/>
            <person name="San Lucas F."/>
            <person name="Warren J."/>
            <person name="Zhang J."/>
            <person name="Zhao Z."/>
            <person name="Zhou C."/>
            <person name="Zhu D."/>
            <person name="Lee S."/>
            <person name="Bess C."/>
            <person name="Blankenburg K."/>
            <person name="Forbes L."/>
            <person name="Fu Q."/>
            <person name="Gubbala S."/>
            <person name="Hirani K."/>
            <person name="Jayaseelan J.C."/>
            <person name="Lara F."/>
            <person name="Munidasa M."/>
            <person name="Palculict T."/>
            <person name="Patil S."/>
            <person name="Pu L.-L."/>
            <person name="Saada N."/>
            <person name="Tang L."/>
            <person name="Weissenberger G."/>
            <person name="Zhu Y."/>
            <person name="Hemphill L."/>
            <person name="Shang Y."/>
            <person name="Youmans B."/>
            <person name="Ayvaz T."/>
            <person name="Ross M."/>
            <person name="Santibanez J."/>
            <person name="Aqrawi P."/>
            <person name="Gross S."/>
            <person name="Joshi V."/>
            <person name="Fowler G."/>
            <person name="Nazareth L."/>
            <person name="Reid J."/>
            <person name="Worley K."/>
            <person name="Petrosino J."/>
            <person name="Highlander S."/>
            <person name="Gibbs R."/>
        </authorList>
    </citation>
    <scope>NUCLEOTIDE SEQUENCE [LARGE SCALE GENOMIC DNA]</scope>
    <source>
        <strain evidence="2 3">DSM 3986</strain>
    </source>
</reference>
<dbReference type="HOGENOM" id="CLU_147162_6_1_9"/>
<evidence type="ECO:0000256" key="1">
    <source>
        <dbReference type="ARBA" id="ARBA00022649"/>
    </source>
</evidence>
<dbReference type="Proteomes" id="UP000003434">
    <property type="component" value="Unassembled WGS sequence"/>
</dbReference>
<dbReference type="EMBL" id="AEPW01000093">
    <property type="protein sequence ID" value="EFU75682.1"/>
    <property type="molecule type" value="Genomic_DNA"/>
</dbReference>
<dbReference type="Pfam" id="PF05016">
    <property type="entry name" value="ParE_toxin"/>
    <property type="match status" value="1"/>
</dbReference>
<proteinExistence type="predicted"/>
<dbReference type="InterPro" id="IPR035093">
    <property type="entry name" value="RelE/ParE_toxin_dom_sf"/>
</dbReference>
<dbReference type="AlphaFoldDB" id="E6LR45"/>
<gene>
    <name evidence="2" type="ORF">HMPREF0381_2430</name>
</gene>
<protein>
    <submittedName>
        <fullName evidence="2">Plasmid stabilization system protein, RelE/ParE family</fullName>
    </submittedName>
</protein>
<evidence type="ECO:0000313" key="2">
    <source>
        <dbReference type="EMBL" id="EFU75682.1"/>
    </source>
</evidence>
<dbReference type="InterPro" id="IPR007712">
    <property type="entry name" value="RelE/ParE_toxin"/>
</dbReference>
<sequence length="95" mass="11527">MEYNNFSYYLTNRAQNDLNNIVKYIDRELCNRDAAISFIQYFEKEMDNLCKFPNIGSRLNNRYLKRNDICKVTVKNYIVYYFVEKSKNMIVVVRI</sequence>
<keyword evidence="1" id="KW-1277">Toxin-antitoxin system</keyword>
<accession>E6LR45</accession>
<name>E6LR45_9FIRM</name>
<organism evidence="2 3">
    <name type="scientific">Lachnoanaerobaculum saburreum DSM 3986</name>
    <dbReference type="NCBI Taxonomy" id="887325"/>
    <lineage>
        <taxon>Bacteria</taxon>
        <taxon>Bacillati</taxon>
        <taxon>Bacillota</taxon>
        <taxon>Clostridia</taxon>
        <taxon>Lachnospirales</taxon>
        <taxon>Lachnospiraceae</taxon>
        <taxon>Lachnoanaerobaculum</taxon>
    </lineage>
</organism>
<dbReference type="Gene3D" id="3.30.2310.20">
    <property type="entry name" value="RelE-like"/>
    <property type="match status" value="1"/>
</dbReference>
<dbReference type="RefSeq" id="WP_008752191.1">
    <property type="nucleotide sequence ID" value="NZ_GL622296.1"/>
</dbReference>
<dbReference type="eggNOG" id="COG3668">
    <property type="taxonomic scope" value="Bacteria"/>
</dbReference>
<comment type="caution">
    <text evidence="2">The sequence shown here is derived from an EMBL/GenBank/DDBJ whole genome shotgun (WGS) entry which is preliminary data.</text>
</comment>
<evidence type="ECO:0000313" key="3">
    <source>
        <dbReference type="Proteomes" id="UP000003434"/>
    </source>
</evidence>